<dbReference type="InterPro" id="IPR012334">
    <property type="entry name" value="Pectin_lyas_fold"/>
</dbReference>
<keyword evidence="5 9" id="KW-0378">Hydrolase</keyword>
<evidence type="ECO:0000256" key="9">
    <source>
        <dbReference type="RuleBase" id="RU361169"/>
    </source>
</evidence>
<dbReference type="Pfam" id="PF00295">
    <property type="entry name" value="Glyco_hydro_28"/>
    <property type="match status" value="1"/>
</dbReference>
<dbReference type="OMA" id="GYTSGKY"/>
<dbReference type="SMART" id="SM00710">
    <property type="entry name" value="PbH1"/>
    <property type="match status" value="5"/>
</dbReference>
<sequence>MSFVFLFLSTQARWHHHHAKHKHGHHHKVSEISAPPDGAPEPSTPLVPEPSGPVAPEPSSPVAPEPTSPFAPEPSMPPDHDGNASDSIGVFDVRKFGAVGDGVTDDTEAFKMAWDSACQVNNSAVIHVPYGFSFMIQSTIFTGPCQGELVLQVDGTLMPPDGPEQWPKNNSKRQWLVFYRINGMSLQGGGLIDGRGQKWWDLPCKPHKGMNRTALSGPCDSPIAIRFFMSSNLTVQGLKIKDSPQFHFRFDGCQNVHVESLHITAPALSPNTDGIHIENTNNVGIYNSVISNGDDCISIGSGCFDVDIKNLTCGPGHGISIGSLGNHNSRACVTNVTVRDSVIKVSDNGVRIKTWQGGSGAVSGITFSNIHMESVRNPIIIDQFYCLSKNCDNQTSAVYVSDITYESIKGTYDIRSPPVHFGCSDSVPCTNITLSDVELLPAQGDLVLDPFCWNAYGELETLTIPPVSCLMEGIPRSILDNKDMGYC</sequence>
<feature type="compositionally biased region" description="Pro residues" evidence="10">
    <location>
        <begin position="37"/>
        <end position="77"/>
    </location>
</feature>
<dbReference type="GO" id="GO:0071555">
    <property type="term" value="P:cell wall organization"/>
    <property type="evidence" value="ECO:0007669"/>
    <property type="project" value="UniProtKB-KW"/>
</dbReference>
<evidence type="ECO:0000256" key="3">
    <source>
        <dbReference type="ARBA" id="ARBA00022512"/>
    </source>
</evidence>
<keyword evidence="7" id="KW-0961">Cell wall biogenesis/degradation</keyword>
<evidence type="ECO:0000256" key="7">
    <source>
        <dbReference type="ARBA" id="ARBA00023316"/>
    </source>
</evidence>
<dbReference type="PANTHER" id="PTHR31375">
    <property type="match status" value="1"/>
</dbReference>
<comment type="similarity">
    <text evidence="2 9">Belongs to the glycosyl hydrolase 28 family.</text>
</comment>
<dbReference type="STRING" id="210143.A0A1R3H162"/>
<dbReference type="OrthoDB" id="187139at2759"/>
<dbReference type="Gramene" id="OMO64069">
    <property type="protein sequence ID" value="OMO64069"/>
    <property type="gene ID" value="CCACVL1_22074"/>
</dbReference>
<evidence type="ECO:0000256" key="4">
    <source>
        <dbReference type="ARBA" id="ARBA00022525"/>
    </source>
</evidence>
<dbReference type="GO" id="GO:0004650">
    <property type="term" value="F:polygalacturonase activity"/>
    <property type="evidence" value="ECO:0007669"/>
    <property type="project" value="InterPro"/>
</dbReference>
<proteinExistence type="inferred from homology"/>
<gene>
    <name evidence="11" type="ORF">CCACVL1_22074</name>
</gene>
<accession>A0A1R3H162</accession>
<comment type="caution">
    <text evidence="11">The sequence shown here is derived from an EMBL/GenBank/DDBJ whole genome shotgun (WGS) entry which is preliminary data.</text>
</comment>
<feature type="active site" evidence="8">
    <location>
        <position position="317"/>
    </location>
</feature>
<reference evidence="11 12" key="1">
    <citation type="submission" date="2013-09" db="EMBL/GenBank/DDBJ databases">
        <title>Corchorus capsularis genome sequencing.</title>
        <authorList>
            <person name="Alam M."/>
            <person name="Haque M.S."/>
            <person name="Islam M.S."/>
            <person name="Emdad E.M."/>
            <person name="Islam M.M."/>
            <person name="Ahmed B."/>
            <person name="Halim A."/>
            <person name="Hossen Q.M.M."/>
            <person name="Hossain M.Z."/>
            <person name="Ahmed R."/>
            <person name="Khan M.M."/>
            <person name="Islam R."/>
            <person name="Rashid M.M."/>
            <person name="Khan S.A."/>
            <person name="Rahman M.S."/>
            <person name="Alam M."/>
        </authorList>
    </citation>
    <scope>NUCLEOTIDE SEQUENCE [LARGE SCALE GENOMIC DNA]</scope>
    <source>
        <strain evidence="12">cv. CVL-1</strain>
        <tissue evidence="11">Whole seedling</tissue>
    </source>
</reference>
<dbReference type="EMBL" id="AWWV01012847">
    <property type="protein sequence ID" value="OMO64069.1"/>
    <property type="molecule type" value="Genomic_DNA"/>
</dbReference>
<evidence type="ECO:0000256" key="6">
    <source>
        <dbReference type="ARBA" id="ARBA00023295"/>
    </source>
</evidence>
<feature type="compositionally biased region" description="Basic residues" evidence="10">
    <location>
        <begin position="17"/>
        <end position="28"/>
    </location>
</feature>
<protein>
    <submittedName>
        <fullName evidence="11">Glycoside hydrolase, family 28</fullName>
    </submittedName>
</protein>
<keyword evidence="12" id="KW-1185">Reference proteome</keyword>
<feature type="region of interest" description="Disordered" evidence="10">
    <location>
        <begin position="17"/>
        <end position="87"/>
    </location>
</feature>
<keyword evidence="4" id="KW-0964">Secreted</keyword>
<dbReference type="InterPro" id="IPR011050">
    <property type="entry name" value="Pectin_lyase_fold/virulence"/>
</dbReference>
<evidence type="ECO:0000256" key="10">
    <source>
        <dbReference type="SAM" id="MobiDB-lite"/>
    </source>
</evidence>
<keyword evidence="6 9" id="KW-0326">Glycosidase</keyword>
<dbReference type="AlphaFoldDB" id="A0A1R3H162"/>
<evidence type="ECO:0000313" key="11">
    <source>
        <dbReference type="EMBL" id="OMO64069.1"/>
    </source>
</evidence>
<evidence type="ECO:0000256" key="5">
    <source>
        <dbReference type="ARBA" id="ARBA00022801"/>
    </source>
</evidence>
<evidence type="ECO:0000313" key="12">
    <source>
        <dbReference type="Proteomes" id="UP000188268"/>
    </source>
</evidence>
<dbReference type="SUPFAM" id="SSF51126">
    <property type="entry name" value="Pectin lyase-like"/>
    <property type="match status" value="1"/>
</dbReference>
<evidence type="ECO:0000256" key="1">
    <source>
        <dbReference type="ARBA" id="ARBA00004191"/>
    </source>
</evidence>
<dbReference type="Proteomes" id="UP000188268">
    <property type="component" value="Unassembled WGS sequence"/>
</dbReference>
<dbReference type="InterPro" id="IPR006626">
    <property type="entry name" value="PbH1"/>
</dbReference>
<evidence type="ECO:0000256" key="8">
    <source>
        <dbReference type="PROSITE-ProRule" id="PRU10052"/>
    </source>
</evidence>
<organism evidence="11 12">
    <name type="scientific">Corchorus capsularis</name>
    <name type="common">Jute</name>
    <dbReference type="NCBI Taxonomy" id="210143"/>
    <lineage>
        <taxon>Eukaryota</taxon>
        <taxon>Viridiplantae</taxon>
        <taxon>Streptophyta</taxon>
        <taxon>Embryophyta</taxon>
        <taxon>Tracheophyta</taxon>
        <taxon>Spermatophyta</taxon>
        <taxon>Magnoliopsida</taxon>
        <taxon>eudicotyledons</taxon>
        <taxon>Gunneridae</taxon>
        <taxon>Pentapetalae</taxon>
        <taxon>rosids</taxon>
        <taxon>malvids</taxon>
        <taxon>Malvales</taxon>
        <taxon>Malvaceae</taxon>
        <taxon>Grewioideae</taxon>
        <taxon>Apeibeae</taxon>
        <taxon>Corchorus</taxon>
    </lineage>
</organism>
<dbReference type="Gene3D" id="2.160.20.10">
    <property type="entry name" value="Single-stranded right-handed beta-helix, Pectin lyase-like"/>
    <property type="match status" value="1"/>
</dbReference>
<dbReference type="PROSITE" id="PS00502">
    <property type="entry name" value="POLYGALACTURONASE"/>
    <property type="match status" value="1"/>
</dbReference>
<dbReference type="InterPro" id="IPR000743">
    <property type="entry name" value="Glyco_hydro_28"/>
</dbReference>
<dbReference type="GO" id="GO:0005975">
    <property type="term" value="P:carbohydrate metabolic process"/>
    <property type="evidence" value="ECO:0007669"/>
    <property type="project" value="InterPro"/>
</dbReference>
<name>A0A1R3H162_COCAP</name>
<comment type="subcellular location">
    <subcellularLocation>
        <location evidence="1">Secreted</location>
        <location evidence="1">Cell wall</location>
    </subcellularLocation>
</comment>
<evidence type="ECO:0000256" key="2">
    <source>
        <dbReference type="ARBA" id="ARBA00008834"/>
    </source>
</evidence>
<keyword evidence="3" id="KW-0134">Cell wall</keyword>
<dbReference type="FunFam" id="2.160.20.10:FF:000012">
    <property type="entry name" value="Polygalacturonase At1g48100 family"/>
    <property type="match status" value="1"/>
</dbReference>